<name>Q1Z3F6_9GAMM</name>
<dbReference type="Proteomes" id="UP000003789">
    <property type="component" value="Unassembled WGS sequence"/>
</dbReference>
<reference evidence="1 2" key="1">
    <citation type="submission" date="2006-03" db="EMBL/GenBank/DDBJ databases">
        <authorList>
            <person name="Bartlett D.H."/>
            <person name="Valle G."/>
            <person name="Lauro F.M."/>
            <person name="Vezzi A."/>
            <person name="Simonato F."/>
            <person name="Eloe E."/>
            <person name="Vitulo N."/>
            <person name="Stratton T.K."/>
            <person name="D'angelo M."/>
            <person name="Ferriera S."/>
            <person name="Johnson J."/>
            <person name="Kravitz S."/>
            <person name="Beeson K."/>
            <person name="Sutton G."/>
            <person name="Rogers Y."/>
            <person name="Friedman R."/>
            <person name="Frazier M."/>
            <person name="Venter J.C."/>
        </authorList>
    </citation>
    <scope>NUCLEOTIDE SEQUENCE [LARGE SCALE GENOMIC DNA]</scope>
    <source>
        <strain evidence="1 2">3TCK</strain>
    </source>
</reference>
<dbReference type="AlphaFoldDB" id="Q1Z3F6"/>
<evidence type="ECO:0000313" key="1">
    <source>
        <dbReference type="EMBL" id="EAS43050.1"/>
    </source>
</evidence>
<dbReference type="SUPFAM" id="SSF56059">
    <property type="entry name" value="Glutathione synthetase ATP-binding domain-like"/>
    <property type="match status" value="1"/>
</dbReference>
<protein>
    <recommendedName>
        <fullName evidence="3">D-alanine--D-alanine ligase</fullName>
    </recommendedName>
</protein>
<dbReference type="HOGENOM" id="CLU_062378_0_0_6"/>
<evidence type="ECO:0000313" key="2">
    <source>
        <dbReference type="Proteomes" id="UP000003789"/>
    </source>
</evidence>
<accession>Q1Z3F6</accession>
<gene>
    <name evidence="1" type="ORF">P3TCK_11409</name>
</gene>
<comment type="caution">
    <text evidence="1">The sequence shown here is derived from an EMBL/GenBank/DDBJ whole genome shotgun (WGS) entry which is preliminary data.</text>
</comment>
<proteinExistence type="predicted"/>
<organism evidence="1 2">
    <name type="scientific">Photobacterium profundum 3TCK</name>
    <dbReference type="NCBI Taxonomy" id="314280"/>
    <lineage>
        <taxon>Bacteria</taxon>
        <taxon>Pseudomonadati</taxon>
        <taxon>Pseudomonadota</taxon>
        <taxon>Gammaproteobacteria</taxon>
        <taxon>Vibrionales</taxon>
        <taxon>Vibrionaceae</taxon>
        <taxon>Photobacterium</taxon>
    </lineage>
</organism>
<dbReference type="EMBL" id="AAPH01000014">
    <property type="protein sequence ID" value="EAS43050.1"/>
    <property type="molecule type" value="Genomic_DNA"/>
</dbReference>
<sequence length="404" mass="45503">MTVKSVLQHPPISSAPLTSEHILEREVLHPPQLLVIESVSPVNVGMPEMEPDTGVSVSRYEFWPAWFFYTPVVMQSLWYGVKYRNFALPLIANPSIALSGMVGESKHDILSLAGSEAKKWISPFVTLTRTDMPETVQLNDALLAMRDEGIDFPIVAKPDMGCRGVGVQLLDSEKGVLEYIRTFPLGARYLLQEKAPYDAEAGVFYIRYPGEKKGRVTSITLKYSPLVVGDGMSTLAQLIENDPRAGQLSHLYLPRHQDKLDWVLTEGSQFRLAFAGSHSRGCIFRNGNEYITEQLAERLDHIFNDLSGFHFGRLDVKFHDIKSLMKGEKLTILEINGASSEAAHIWDRNTPLKDIFSTLLVQYRTLYEIGDLQRKAGHKTPSLWALYKAWRAEKALVEHYPATD</sequence>
<evidence type="ECO:0008006" key="3">
    <source>
        <dbReference type="Google" id="ProtNLM"/>
    </source>
</evidence>